<evidence type="ECO:0000256" key="9">
    <source>
        <dbReference type="ARBA" id="ARBA00023136"/>
    </source>
</evidence>
<feature type="transmembrane region" description="Helical" evidence="13">
    <location>
        <begin position="487"/>
        <end position="509"/>
    </location>
</feature>
<keyword evidence="11 12" id="KW-0407">Ion channel</keyword>
<name>A0ABM5KMI2_DIAVI</name>
<evidence type="ECO:0000256" key="10">
    <source>
        <dbReference type="ARBA" id="ARBA00023201"/>
    </source>
</evidence>
<dbReference type="PROSITE" id="PS01206">
    <property type="entry name" value="ASC"/>
    <property type="match status" value="1"/>
</dbReference>
<accession>A0ABM5KMI2</accession>
<reference evidence="14" key="1">
    <citation type="submission" date="2025-05" db="UniProtKB">
        <authorList>
            <consortium name="EnsemblMetazoa"/>
        </authorList>
    </citation>
    <scope>IDENTIFICATION</scope>
</reference>
<proteinExistence type="inferred from homology"/>
<keyword evidence="15" id="KW-1185">Reference proteome</keyword>
<dbReference type="InterPro" id="IPR001873">
    <property type="entry name" value="ENaC"/>
</dbReference>
<evidence type="ECO:0000313" key="15">
    <source>
        <dbReference type="Proteomes" id="UP001652700"/>
    </source>
</evidence>
<evidence type="ECO:0000256" key="4">
    <source>
        <dbReference type="ARBA" id="ARBA00022461"/>
    </source>
</evidence>
<evidence type="ECO:0000256" key="7">
    <source>
        <dbReference type="ARBA" id="ARBA00023053"/>
    </source>
</evidence>
<organism evidence="14 15">
    <name type="scientific">Diabrotica virgifera virgifera</name>
    <name type="common">western corn rootworm</name>
    <dbReference type="NCBI Taxonomy" id="50390"/>
    <lineage>
        <taxon>Eukaryota</taxon>
        <taxon>Metazoa</taxon>
        <taxon>Ecdysozoa</taxon>
        <taxon>Arthropoda</taxon>
        <taxon>Hexapoda</taxon>
        <taxon>Insecta</taxon>
        <taxon>Pterygota</taxon>
        <taxon>Neoptera</taxon>
        <taxon>Endopterygota</taxon>
        <taxon>Coleoptera</taxon>
        <taxon>Polyphaga</taxon>
        <taxon>Cucujiformia</taxon>
        <taxon>Chrysomeloidea</taxon>
        <taxon>Chrysomelidae</taxon>
        <taxon>Galerucinae</taxon>
        <taxon>Diabroticina</taxon>
        <taxon>Diabroticites</taxon>
        <taxon>Diabrotica</taxon>
    </lineage>
</organism>
<keyword evidence="4 12" id="KW-0894">Sodium channel</keyword>
<evidence type="ECO:0000256" key="13">
    <source>
        <dbReference type="SAM" id="Phobius"/>
    </source>
</evidence>
<dbReference type="PRINTS" id="PR01078">
    <property type="entry name" value="AMINACHANNEL"/>
</dbReference>
<evidence type="ECO:0008006" key="16">
    <source>
        <dbReference type="Google" id="ProtNLM"/>
    </source>
</evidence>
<dbReference type="RefSeq" id="XP_050511394.1">
    <property type="nucleotide sequence ID" value="XM_050655437.1"/>
</dbReference>
<dbReference type="Proteomes" id="UP001652700">
    <property type="component" value="Unplaced"/>
</dbReference>
<keyword evidence="5 12" id="KW-0812">Transmembrane</keyword>
<keyword evidence="6 13" id="KW-1133">Transmembrane helix</keyword>
<dbReference type="Gene3D" id="2.60.470.10">
    <property type="entry name" value="Acid-sensing ion channels like domains"/>
    <property type="match status" value="1"/>
</dbReference>
<evidence type="ECO:0000313" key="14">
    <source>
        <dbReference type="EnsemblMetazoa" id="XP_050511394.1"/>
    </source>
</evidence>
<dbReference type="PANTHER" id="PTHR11690">
    <property type="entry name" value="AMILORIDE-SENSITIVE SODIUM CHANNEL-RELATED"/>
    <property type="match status" value="1"/>
</dbReference>
<comment type="similarity">
    <text evidence="2 12">Belongs to the amiloride-sensitive sodium channel (TC 1.A.6) family.</text>
</comment>
<protein>
    <recommendedName>
        <fullName evidence="16">Pickpocket protein 28-like</fullName>
    </recommendedName>
</protein>
<dbReference type="EnsemblMetazoa" id="XM_050655437.1">
    <property type="protein sequence ID" value="XP_050511394.1"/>
    <property type="gene ID" value="LOC114327712"/>
</dbReference>
<dbReference type="InterPro" id="IPR020903">
    <property type="entry name" value="ENaC_CS"/>
</dbReference>
<keyword evidence="3 12" id="KW-0813">Transport</keyword>
<evidence type="ECO:0000256" key="12">
    <source>
        <dbReference type="RuleBase" id="RU000679"/>
    </source>
</evidence>
<dbReference type="GeneID" id="114327712"/>
<evidence type="ECO:0000256" key="1">
    <source>
        <dbReference type="ARBA" id="ARBA00004141"/>
    </source>
</evidence>
<evidence type="ECO:0000256" key="6">
    <source>
        <dbReference type="ARBA" id="ARBA00022989"/>
    </source>
</evidence>
<evidence type="ECO:0000256" key="8">
    <source>
        <dbReference type="ARBA" id="ARBA00023065"/>
    </source>
</evidence>
<comment type="subcellular location">
    <subcellularLocation>
        <location evidence="1">Membrane</location>
        <topology evidence="1">Multi-pass membrane protein</topology>
    </subcellularLocation>
</comment>
<dbReference type="Gene3D" id="1.10.287.770">
    <property type="entry name" value="YojJ-like"/>
    <property type="match status" value="1"/>
</dbReference>
<keyword evidence="8 12" id="KW-0406">Ion transport</keyword>
<dbReference type="Pfam" id="PF00858">
    <property type="entry name" value="ASC"/>
    <property type="match status" value="1"/>
</dbReference>
<keyword evidence="7" id="KW-0915">Sodium</keyword>
<evidence type="ECO:0000256" key="5">
    <source>
        <dbReference type="ARBA" id="ARBA00022692"/>
    </source>
</evidence>
<sequence length="540" mass="63232">MERKMNLGKLDFDIDEEERRQKEQKHYTWVENCKYYILEYCREGSLHGLKYLGQKRTFAEKIWWAISMIISLYICTKLVLNAYQKWQNTPVIVSFATKDTPNWMIPFPAVTICPEIKAVPSKYNYTHFLGLKMKGETLSPIDEERFGYLSLACRRNTKHIDFAQVRLNSGQKEDIYSFLDWVQPDFFSTISHCQYMGYEENCTDLFTPIITDEGICYSFNILDRSQIFKPTVEHYKDFHRAKPSNWSIENGYSLDDTAITYPRRALYAGAIFSLEGVLTVKDEDLDYSCGSSIQGFKVEISHPGRLPRVRQQHFRIPLDQVVVAAINPSITTTANAIKRYPPKKRNCYFPNEKQLRYFVNYTQMDCQIECKTNHTLKRCGCVDFYMPREHDVQVCAEERINCIFESERELLLSNIEKKLHSLKQGKIAKDKCDCMPICTSMYYNLETSQATWDWQDQFDTNDEQKHMSSFQIYFKSNQFVTMERNELFGITDFLANFGGLLGLFVGFSLLSLIEIVYFLTLRIICNVALFGRYNWAGIKE</sequence>
<evidence type="ECO:0000256" key="3">
    <source>
        <dbReference type="ARBA" id="ARBA00022448"/>
    </source>
</evidence>
<evidence type="ECO:0000256" key="11">
    <source>
        <dbReference type="ARBA" id="ARBA00023303"/>
    </source>
</evidence>
<evidence type="ECO:0000256" key="2">
    <source>
        <dbReference type="ARBA" id="ARBA00007193"/>
    </source>
</evidence>
<keyword evidence="10 12" id="KW-0739">Sodium transport</keyword>
<dbReference type="PANTHER" id="PTHR11690:SF288">
    <property type="entry name" value="AMILORIDE-SENSITIVE NA+ CHANNEL-RELATED"/>
    <property type="match status" value="1"/>
</dbReference>
<keyword evidence="9 13" id="KW-0472">Membrane</keyword>